<name>A0A6B1GA16_9CHLR</name>
<dbReference type="NCBIfam" id="TIGR01409">
    <property type="entry name" value="TAT_signal_seq"/>
    <property type="match status" value="1"/>
</dbReference>
<evidence type="ECO:0000313" key="2">
    <source>
        <dbReference type="EMBL" id="MYH63995.1"/>
    </source>
</evidence>
<feature type="signal peptide" evidence="1">
    <location>
        <begin position="1"/>
        <end position="25"/>
    </location>
</feature>
<evidence type="ECO:0000256" key="1">
    <source>
        <dbReference type="SAM" id="SignalP"/>
    </source>
</evidence>
<accession>A0A6B1GA16</accession>
<dbReference type="Gene3D" id="3.40.190.10">
    <property type="entry name" value="Periplasmic binding protein-like II"/>
    <property type="match status" value="1"/>
</dbReference>
<comment type="caution">
    <text evidence="2">The sequence shown here is derived from an EMBL/GenBank/DDBJ whole genome shotgun (WGS) entry which is preliminary data.</text>
</comment>
<reference evidence="2" key="1">
    <citation type="submission" date="2019-09" db="EMBL/GenBank/DDBJ databases">
        <title>Characterisation of the sponge microbiome using genome-centric metagenomics.</title>
        <authorList>
            <person name="Engelberts J.P."/>
            <person name="Robbins S.J."/>
            <person name="De Goeij J.M."/>
            <person name="Aranda M."/>
            <person name="Bell S.C."/>
            <person name="Webster N.S."/>
        </authorList>
    </citation>
    <scope>NUCLEOTIDE SEQUENCE</scope>
    <source>
        <strain evidence="2">SB0675_bin_29</strain>
    </source>
</reference>
<feature type="chain" id="PRO_5025594196" evidence="1">
    <location>
        <begin position="26"/>
        <end position="461"/>
    </location>
</feature>
<gene>
    <name evidence="2" type="ORF">F4148_20365</name>
</gene>
<dbReference type="InterPro" id="IPR006059">
    <property type="entry name" value="SBP"/>
</dbReference>
<protein>
    <submittedName>
        <fullName evidence="2">Extracellular solute-binding protein</fullName>
    </submittedName>
</protein>
<dbReference type="InterPro" id="IPR019546">
    <property type="entry name" value="TAT_signal_bac_arc"/>
</dbReference>
<dbReference type="InterPro" id="IPR050490">
    <property type="entry name" value="Bact_solute-bd_prot1"/>
</dbReference>
<dbReference type="PROSITE" id="PS51318">
    <property type="entry name" value="TAT"/>
    <property type="match status" value="1"/>
</dbReference>
<keyword evidence="1" id="KW-0732">Signal</keyword>
<dbReference type="Pfam" id="PF13416">
    <property type="entry name" value="SBP_bac_8"/>
    <property type="match status" value="1"/>
</dbReference>
<dbReference type="InterPro" id="IPR006311">
    <property type="entry name" value="TAT_signal"/>
</dbReference>
<dbReference type="PANTHER" id="PTHR43649">
    <property type="entry name" value="ARABINOSE-BINDING PROTEIN-RELATED"/>
    <property type="match status" value="1"/>
</dbReference>
<dbReference type="SUPFAM" id="SSF53850">
    <property type="entry name" value="Periplasmic binding protein-like II"/>
    <property type="match status" value="1"/>
</dbReference>
<dbReference type="AlphaFoldDB" id="A0A6B1GA16"/>
<dbReference type="PANTHER" id="PTHR43649:SF11">
    <property type="entry name" value="ABC TRANSPORTER SUBSTRATE-BINDING PROTEIN YESO-RELATED"/>
    <property type="match status" value="1"/>
</dbReference>
<dbReference type="EMBL" id="VYDA01000723">
    <property type="protein sequence ID" value="MYH63995.1"/>
    <property type="molecule type" value="Genomic_DNA"/>
</dbReference>
<sequence>MTANRMSRRGFLQLSAAGAAGALLAACAGQPAAAPAAEESGDTMAEEPAEIRLSHWWGEQHNHWLPIVEEKTNVTVAQEIYPWGEYLTKVLTQVAGGVAPDIIQLDQSHNADFFPKNIFVPYNDFLEASDLDMTKWNVDPALEVGYNGDILALSLFTMQGRSVYLNLDLVREAGYPEDELPLYGRDNFDTWHWDDFVAFLQAVTIQASDGTYEQYGYAGAIRDATSLAYQMASYSADLVDDPWAFAETEALLDSDAAISAAHDIVDLTVVHGVAPTLEAQQGVEGGLFRAGLAAATISWTNQTYLVAELPFELGFMHMPFVDRRVHGGGANHWCVNKASELIPQAQQAALIQTTDYEVGQALVDLAATISAYDPAYYLDTLPEGDLGVITRIMLARLAGMSDCDYCTEDVNMFNRAGFGRSGRFLQDTVRSELEKVLIGEKSVEQAMQDADAAIDAEIARA</sequence>
<organism evidence="2">
    <name type="scientific">Caldilineaceae bacterium SB0675_bin_29</name>
    <dbReference type="NCBI Taxonomy" id="2605266"/>
    <lineage>
        <taxon>Bacteria</taxon>
        <taxon>Bacillati</taxon>
        <taxon>Chloroflexota</taxon>
        <taxon>Caldilineae</taxon>
        <taxon>Caldilineales</taxon>
        <taxon>Caldilineaceae</taxon>
    </lineage>
</organism>
<dbReference type="PROSITE" id="PS51257">
    <property type="entry name" value="PROKAR_LIPOPROTEIN"/>
    <property type="match status" value="1"/>
</dbReference>
<proteinExistence type="predicted"/>